<evidence type="ECO:0000259" key="1">
    <source>
        <dbReference type="Pfam" id="PF14213"/>
    </source>
</evidence>
<dbReference type="Proteomes" id="UP000315403">
    <property type="component" value="Unassembled WGS sequence"/>
</dbReference>
<dbReference type="EMBL" id="SZUV01000001">
    <property type="protein sequence ID" value="TQN50240.1"/>
    <property type="molecule type" value="Genomic_DNA"/>
</dbReference>
<dbReference type="RefSeq" id="WP_031574401.1">
    <property type="nucleotide sequence ID" value="NZ_CP045571.1"/>
</dbReference>
<proteinExistence type="predicted"/>
<gene>
    <name evidence="2" type="ORF">DLNHIDIE_00093</name>
</gene>
<comment type="caution">
    <text evidence="2">The sequence shown here is derived from an EMBL/GenBank/DDBJ whole genome shotgun (WGS) entry which is preliminary data.</text>
</comment>
<dbReference type="GeneID" id="60695970"/>
<dbReference type="Pfam" id="PF14213">
    <property type="entry name" value="DUF4325"/>
    <property type="match status" value="1"/>
</dbReference>
<dbReference type="AlphaFoldDB" id="A0A543Q1T8"/>
<sequence length="102" mass="11497">MTTSTGIFRVRMRSQFPMATRLNGMDAREYLLSMLREHDVVVLDFENSAPTPSFADECVGRLAQTLGFGSFKSRIRMANVPSPAKPLIKHVVMRRTREVAVP</sequence>
<evidence type="ECO:0000313" key="3">
    <source>
        <dbReference type="Proteomes" id="UP000315403"/>
    </source>
</evidence>
<accession>A0A543Q1T8</accession>
<organism evidence="2 3">
    <name type="scientific">Acidithiobacillus thiooxidans ATCC 19377</name>
    <dbReference type="NCBI Taxonomy" id="637390"/>
    <lineage>
        <taxon>Bacteria</taxon>
        <taxon>Pseudomonadati</taxon>
        <taxon>Pseudomonadota</taxon>
        <taxon>Acidithiobacillia</taxon>
        <taxon>Acidithiobacillales</taxon>
        <taxon>Acidithiobacillaceae</taxon>
        <taxon>Acidithiobacillus</taxon>
    </lineage>
</organism>
<evidence type="ECO:0000313" key="2">
    <source>
        <dbReference type="EMBL" id="TQN50240.1"/>
    </source>
</evidence>
<name>A0A543Q1T8_ACITH</name>
<protein>
    <recommendedName>
        <fullName evidence="1">DUF4325 domain-containing protein</fullName>
    </recommendedName>
</protein>
<feature type="domain" description="DUF4325" evidence="1">
    <location>
        <begin position="31"/>
        <end position="80"/>
    </location>
</feature>
<dbReference type="InterPro" id="IPR025474">
    <property type="entry name" value="DUF4325"/>
</dbReference>
<reference evidence="2 3" key="1">
    <citation type="submission" date="2019-03" db="EMBL/GenBank/DDBJ databases">
        <title>New insights into Acidothiobacillus thiooxidans sulfur metabolism through coupled gene expression, solution geochemistry, microscopy and spectroscopy analyses.</title>
        <authorList>
            <person name="Camacho D."/>
            <person name="Frazao R."/>
            <person name="Fouillen A."/>
            <person name="Nanci A."/>
            <person name="Lang B.F."/>
            <person name="Apte S.C."/>
            <person name="Baron C."/>
            <person name="Warren L.A."/>
        </authorList>
    </citation>
    <scope>NUCLEOTIDE SEQUENCE [LARGE SCALE GENOMIC DNA]</scope>
    <source>
        <strain evidence="2 3">ATCC 19377</strain>
    </source>
</reference>